<reference evidence="1" key="1">
    <citation type="submission" date="2023-08" db="EMBL/GenBank/DDBJ databases">
        <authorList>
            <person name="Chen Y."/>
            <person name="Shah S."/>
            <person name="Dougan E. K."/>
            <person name="Thang M."/>
            <person name="Chan C."/>
        </authorList>
    </citation>
    <scope>NUCLEOTIDE SEQUENCE</scope>
</reference>
<comment type="caution">
    <text evidence="1">The sequence shown here is derived from an EMBL/GenBank/DDBJ whole genome shotgun (WGS) entry which is preliminary data.</text>
</comment>
<dbReference type="SUPFAM" id="SSF51445">
    <property type="entry name" value="(Trans)glycosidases"/>
    <property type="match status" value="1"/>
</dbReference>
<organism evidence="1 2">
    <name type="scientific">Effrenium voratum</name>
    <dbReference type="NCBI Taxonomy" id="2562239"/>
    <lineage>
        <taxon>Eukaryota</taxon>
        <taxon>Sar</taxon>
        <taxon>Alveolata</taxon>
        <taxon>Dinophyceae</taxon>
        <taxon>Suessiales</taxon>
        <taxon>Symbiodiniaceae</taxon>
        <taxon>Effrenium</taxon>
    </lineage>
</organism>
<sequence>GDTPELQRSFPWRPRFHCGGFGVADRYQESFQRLLETARRKNSRLEILAAQWYGSDVMAVADWGGSLSALSRQHLRGYAQEVRAFLEEWNLQGYVVDFEGTNVVRWYTELLVALASAFRASAGDRRLQLGVSPSTARDLKGTDSLTDYVLVQSYAPKVDLDDYLAIFDPHKVYVGLCPEGCWNGTAEAACGEVLAKGLGGMHVWRLNNGNATRMAE</sequence>
<accession>A0AA36IMP4</accession>
<feature type="non-terminal residue" evidence="1">
    <location>
        <position position="216"/>
    </location>
</feature>
<evidence type="ECO:0000313" key="2">
    <source>
        <dbReference type="Proteomes" id="UP001178507"/>
    </source>
</evidence>
<keyword evidence="2" id="KW-1185">Reference proteome</keyword>
<dbReference type="AlphaFoldDB" id="A0AA36IMP4"/>
<evidence type="ECO:0000313" key="1">
    <source>
        <dbReference type="EMBL" id="CAJ1390474.1"/>
    </source>
</evidence>
<protein>
    <submittedName>
        <fullName evidence="1">Uncharacterized protein</fullName>
    </submittedName>
</protein>
<dbReference type="Proteomes" id="UP001178507">
    <property type="component" value="Unassembled WGS sequence"/>
</dbReference>
<dbReference type="InterPro" id="IPR017853">
    <property type="entry name" value="GH"/>
</dbReference>
<feature type="non-terminal residue" evidence="1">
    <location>
        <position position="1"/>
    </location>
</feature>
<dbReference type="Gene3D" id="3.20.20.80">
    <property type="entry name" value="Glycosidases"/>
    <property type="match status" value="1"/>
</dbReference>
<name>A0AA36IMP4_9DINO</name>
<gene>
    <name evidence="1" type="ORF">EVOR1521_LOCUS15888</name>
</gene>
<proteinExistence type="predicted"/>
<dbReference type="EMBL" id="CAUJNA010002083">
    <property type="protein sequence ID" value="CAJ1390474.1"/>
    <property type="molecule type" value="Genomic_DNA"/>
</dbReference>